<comment type="caution">
    <text evidence="11">The sequence shown here is derived from an EMBL/GenBank/DDBJ whole genome shotgun (WGS) entry which is preliminary data.</text>
</comment>
<feature type="domain" description="Tripartite ATP-independent periplasmic transporters DctQ component" evidence="10">
    <location>
        <begin position="34"/>
        <end position="164"/>
    </location>
</feature>
<evidence type="ECO:0000313" key="12">
    <source>
        <dbReference type="Proteomes" id="UP000477911"/>
    </source>
</evidence>
<dbReference type="Proteomes" id="UP000477911">
    <property type="component" value="Unassembled WGS sequence"/>
</dbReference>
<evidence type="ECO:0000256" key="6">
    <source>
        <dbReference type="ARBA" id="ARBA00022989"/>
    </source>
</evidence>
<organism evidence="11 12">
    <name type="scientific">Pseudooceanicola albus</name>
    <dbReference type="NCBI Taxonomy" id="2692189"/>
    <lineage>
        <taxon>Bacteria</taxon>
        <taxon>Pseudomonadati</taxon>
        <taxon>Pseudomonadota</taxon>
        <taxon>Alphaproteobacteria</taxon>
        <taxon>Rhodobacterales</taxon>
        <taxon>Paracoccaceae</taxon>
        <taxon>Pseudooceanicola</taxon>
    </lineage>
</organism>
<evidence type="ECO:0000256" key="7">
    <source>
        <dbReference type="ARBA" id="ARBA00023136"/>
    </source>
</evidence>
<dbReference type="GO" id="GO:0005886">
    <property type="term" value="C:plasma membrane"/>
    <property type="evidence" value="ECO:0007669"/>
    <property type="project" value="UniProtKB-SubCell"/>
</dbReference>
<dbReference type="GO" id="GO:0022857">
    <property type="term" value="F:transmembrane transporter activity"/>
    <property type="evidence" value="ECO:0007669"/>
    <property type="project" value="UniProtKB-UniRule"/>
</dbReference>
<keyword evidence="12" id="KW-1185">Reference proteome</keyword>
<keyword evidence="5 9" id="KW-0812">Transmembrane</keyword>
<evidence type="ECO:0000256" key="5">
    <source>
        <dbReference type="ARBA" id="ARBA00022692"/>
    </source>
</evidence>
<protein>
    <recommendedName>
        <fullName evidence="9">TRAP transporter small permease protein</fullName>
    </recommendedName>
</protein>
<accession>A0A6L7G9C0</accession>
<keyword evidence="3" id="KW-1003">Cell membrane</keyword>
<evidence type="ECO:0000256" key="3">
    <source>
        <dbReference type="ARBA" id="ARBA00022475"/>
    </source>
</evidence>
<keyword evidence="6 9" id="KW-1133">Transmembrane helix</keyword>
<dbReference type="EMBL" id="WUMU01000024">
    <property type="protein sequence ID" value="MXN20197.1"/>
    <property type="molecule type" value="Genomic_DNA"/>
</dbReference>
<keyword evidence="4 9" id="KW-0997">Cell inner membrane</keyword>
<gene>
    <name evidence="11" type="ORF">GR170_20365</name>
</gene>
<evidence type="ECO:0000256" key="4">
    <source>
        <dbReference type="ARBA" id="ARBA00022519"/>
    </source>
</evidence>
<evidence type="ECO:0000313" key="11">
    <source>
        <dbReference type="EMBL" id="MXN20197.1"/>
    </source>
</evidence>
<dbReference type="InterPro" id="IPR007387">
    <property type="entry name" value="TRAP_DctQ"/>
</dbReference>
<feature type="transmembrane region" description="Helical" evidence="9">
    <location>
        <begin position="141"/>
        <end position="165"/>
    </location>
</feature>
<evidence type="ECO:0000256" key="2">
    <source>
        <dbReference type="ARBA" id="ARBA00022448"/>
    </source>
</evidence>
<evidence type="ECO:0000256" key="8">
    <source>
        <dbReference type="ARBA" id="ARBA00038436"/>
    </source>
</evidence>
<evidence type="ECO:0000256" key="1">
    <source>
        <dbReference type="ARBA" id="ARBA00004429"/>
    </source>
</evidence>
<feature type="transmembrane region" description="Helical" evidence="9">
    <location>
        <begin position="96"/>
        <end position="113"/>
    </location>
</feature>
<dbReference type="PANTHER" id="PTHR35011:SF10">
    <property type="entry name" value="TRAP TRANSPORTER SMALL PERMEASE PROTEIN"/>
    <property type="match status" value="1"/>
</dbReference>
<dbReference type="InterPro" id="IPR055348">
    <property type="entry name" value="DctQ"/>
</dbReference>
<keyword evidence="7 9" id="KW-0472">Membrane</keyword>
<proteinExistence type="inferred from homology"/>
<comment type="subcellular location">
    <subcellularLocation>
        <location evidence="1 9">Cell inner membrane</location>
        <topology evidence="1 9">Multi-pass membrane protein</topology>
    </subcellularLocation>
</comment>
<comment type="function">
    <text evidence="9">Part of the tripartite ATP-independent periplasmic (TRAP) transport system.</text>
</comment>
<feature type="transmembrane region" description="Helical" evidence="9">
    <location>
        <begin position="58"/>
        <end position="75"/>
    </location>
</feature>
<evidence type="ECO:0000259" key="10">
    <source>
        <dbReference type="Pfam" id="PF04290"/>
    </source>
</evidence>
<dbReference type="AlphaFoldDB" id="A0A6L7G9C0"/>
<evidence type="ECO:0000256" key="9">
    <source>
        <dbReference type="RuleBase" id="RU369079"/>
    </source>
</evidence>
<dbReference type="Pfam" id="PF04290">
    <property type="entry name" value="DctQ"/>
    <property type="match status" value="1"/>
</dbReference>
<comment type="similarity">
    <text evidence="8 9">Belongs to the TRAP transporter small permease family.</text>
</comment>
<feature type="transmembrane region" description="Helical" evidence="9">
    <location>
        <begin position="21"/>
        <end position="43"/>
    </location>
</feature>
<name>A0A6L7G9C0_9RHOB</name>
<reference evidence="11 12" key="1">
    <citation type="submission" date="2019-12" db="EMBL/GenBank/DDBJ databases">
        <authorList>
            <person name="Li M."/>
        </authorList>
    </citation>
    <scope>NUCLEOTIDE SEQUENCE [LARGE SCALE GENOMIC DNA]</scope>
    <source>
        <strain evidence="11 12">GBMRC 2024</strain>
    </source>
</reference>
<dbReference type="GO" id="GO:0015740">
    <property type="term" value="P:C4-dicarboxylate transport"/>
    <property type="evidence" value="ECO:0007669"/>
    <property type="project" value="TreeGrafter"/>
</dbReference>
<comment type="subunit">
    <text evidence="9">The complex comprises the extracytoplasmic solute receptor protein and the two transmembrane proteins.</text>
</comment>
<dbReference type="PANTHER" id="PTHR35011">
    <property type="entry name" value="2,3-DIKETO-L-GULONATE TRAP TRANSPORTER SMALL PERMEASE PROTEIN YIAM"/>
    <property type="match status" value="1"/>
</dbReference>
<keyword evidence="2 9" id="KW-0813">Transport</keyword>
<sequence>MSVTHSKTLRSLSVITDRATHALSVVAGVLLLAMVVIIAWGVISRYFLGAPILGLNEIVQLNAVALAMLALPYATSSGVHVRADIFDRLIGWGGRFLGDILTRCLSILVLYHLTERAWYKAMDALEFGDTTNMLALPLWPFYALMAFGMGLCILVFAVQLITIIANRGAGDD</sequence>